<evidence type="ECO:0000313" key="2">
    <source>
        <dbReference type="EMBL" id="QIB66268.1"/>
    </source>
</evidence>
<keyword evidence="1" id="KW-1133">Transmembrane helix</keyword>
<sequence length="147" mass="15846">MAVAKQDKQLPQLLLSFGSGLLFSVGLIVSQMVNPAKVLNFLDLAGNWDPTLAFVMGGAVMVTIPLFWLVLKRPHPLFAKSFYLPTRRDVDWRLIVGSTVFGIGWGIAGLCPGPALTALASGLLPVVGFVAAMTAGAFIYQWLFDTH</sequence>
<dbReference type="InterPro" id="IPR046513">
    <property type="entry name" value="DUF6691"/>
</dbReference>
<evidence type="ECO:0000256" key="1">
    <source>
        <dbReference type="SAM" id="Phobius"/>
    </source>
</evidence>
<dbReference type="AlphaFoldDB" id="A0A6C0U2V6"/>
<feature type="transmembrane region" description="Helical" evidence="1">
    <location>
        <begin position="122"/>
        <end position="143"/>
    </location>
</feature>
<dbReference type="Pfam" id="PF20398">
    <property type="entry name" value="DUF6691"/>
    <property type="match status" value="1"/>
</dbReference>
<dbReference type="RefSeq" id="WP_163495703.1">
    <property type="nucleotide sequence ID" value="NZ_CP048711.1"/>
</dbReference>
<feature type="transmembrane region" description="Helical" evidence="1">
    <location>
        <begin position="12"/>
        <end position="32"/>
    </location>
</feature>
<dbReference type="Proteomes" id="UP000477680">
    <property type="component" value="Chromosome"/>
</dbReference>
<keyword evidence="3" id="KW-1185">Reference proteome</keyword>
<keyword evidence="1" id="KW-0472">Membrane</keyword>
<accession>A0A6C0U2V6</accession>
<evidence type="ECO:0000313" key="3">
    <source>
        <dbReference type="Proteomes" id="UP000477680"/>
    </source>
</evidence>
<organism evidence="2 3">
    <name type="scientific">Kineobactrum salinum</name>
    <dbReference type="NCBI Taxonomy" id="2708301"/>
    <lineage>
        <taxon>Bacteria</taxon>
        <taxon>Pseudomonadati</taxon>
        <taxon>Pseudomonadota</taxon>
        <taxon>Gammaproteobacteria</taxon>
        <taxon>Cellvibrionales</taxon>
        <taxon>Halieaceae</taxon>
        <taxon>Kineobactrum</taxon>
    </lineage>
</organism>
<keyword evidence="1" id="KW-0812">Transmembrane</keyword>
<reference evidence="2 3" key="1">
    <citation type="submission" date="2020-02" db="EMBL/GenBank/DDBJ databases">
        <title>Genome sequencing for Kineobactrum sp. M2.</title>
        <authorList>
            <person name="Park S.-J."/>
        </authorList>
    </citation>
    <scope>NUCLEOTIDE SEQUENCE [LARGE SCALE GENOMIC DNA]</scope>
    <source>
        <strain evidence="2 3">M2</strain>
    </source>
</reference>
<proteinExistence type="predicted"/>
<dbReference type="KEGG" id="kim:G3T16_13485"/>
<protein>
    <submittedName>
        <fullName evidence="2">YeeE/YedE family protein</fullName>
    </submittedName>
</protein>
<feature type="transmembrane region" description="Helical" evidence="1">
    <location>
        <begin position="92"/>
        <end position="110"/>
    </location>
</feature>
<name>A0A6C0U2V6_9GAMM</name>
<feature type="transmembrane region" description="Helical" evidence="1">
    <location>
        <begin position="52"/>
        <end position="71"/>
    </location>
</feature>
<gene>
    <name evidence="2" type="ORF">G3T16_13485</name>
</gene>
<dbReference type="EMBL" id="CP048711">
    <property type="protein sequence ID" value="QIB66268.1"/>
    <property type="molecule type" value="Genomic_DNA"/>
</dbReference>